<reference evidence="1 2" key="1">
    <citation type="submission" date="2016-11" db="EMBL/GenBank/DDBJ databases">
        <authorList>
            <person name="Jaros S."/>
            <person name="Januszkiewicz K."/>
            <person name="Wedrychowicz H."/>
        </authorList>
    </citation>
    <scope>NUCLEOTIDE SEQUENCE [LARGE SCALE GENOMIC DNA]</scope>
    <source>
        <strain evidence="1 2">DSM 3074</strain>
    </source>
</reference>
<protein>
    <submittedName>
        <fullName evidence="1">Uncharacterized protein</fullName>
    </submittedName>
</protein>
<evidence type="ECO:0000313" key="1">
    <source>
        <dbReference type="EMBL" id="SHI56393.1"/>
    </source>
</evidence>
<proteinExistence type="predicted"/>
<evidence type="ECO:0000313" key="2">
    <source>
        <dbReference type="Proteomes" id="UP000191240"/>
    </source>
</evidence>
<name>A0A1M6C642_9FIRM</name>
<gene>
    <name evidence="1" type="ORF">SAMN02745671_01016</name>
</gene>
<dbReference type="EMBL" id="FQYW01000007">
    <property type="protein sequence ID" value="SHI56393.1"/>
    <property type="molecule type" value="Genomic_DNA"/>
</dbReference>
<organism evidence="1 2">
    <name type="scientific">Anaerovibrio lipolyticus DSM 3074</name>
    <dbReference type="NCBI Taxonomy" id="1120997"/>
    <lineage>
        <taxon>Bacteria</taxon>
        <taxon>Bacillati</taxon>
        <taxon>Bacillota</taxon>
        <taxon>Negativicutes</taxon>
        <taxon>Selenomonadales</taxon>
        <taxon>Selenomonadaceae</taxon>
        <taxon>Anaerovibrio</taxon>
    </lineage>
</organism>
<dbReference type="Proteomes" id="UP000191240">
    <property type="component" value="Unassembled WGS sequence"/>
</dbReference>
<accession>A0A1M6C642</accession>
<sequence>MNKDMLREAIEYISDECSQYKNCEECKFYNKYDWNECYFGSPPMNWDIEEILNRCEVKR</sequence>
<dbReference type="AlphaFoldDB" id="A0A1M6C642"/>